<organism evidence="2 3">
    <name type="scientific">Coccomyxa subellipsoidea</name>
    <dbReference type="NCBI Taxonomy" id="248742"/>
    <lineage>
        <taxon>Eukaryota</taxon>
        <taxon>Viridiplantae</taxon>
        <taxon>Chlorophyta</taxon>
        <taxon>core chlorophytes</taxon>
        <taxon>Trebouxiophyceae</taxon>
        <taxon>Trebouxiophyceae incertae sedis</taxon>
        <taxon>Coccomyxaceae</taxon>
        <taxon>Coccomyxa</taxon>
    </lineage>
</organism>
<evidence type="ECO:0000313" key="3">
    <source>
        <dbReference type="Proteomes" id="UP001491310"/>
    </source>
</evidence>
<proteinExistence type="predicted"/>
<sequence length="118" mass="13273">MEGEFSVRGSEASFSDWVRPDLQCYESGSTDRLCTEESVLEDISNTPLQMSGSKPVKAATTDNSHQPLAVHPAQLRRAVKRSFELLRADEKLWSCESLSPPPKKRFWAVKHLVGQLAW</sequence>
<dbReference type="EMBL" id="JALJOT010000014">
    <property type="protein sequence ID" value="KAK9903297.1"/>
    <property type="molecule type" value="Genomic_DNA"/>
</dbReference>
<dbReference type="Proteomes" id="UP001491310">
    <property type="component" value="Unassembled WGS sequence"/>
</dbReference>
<reference evidence="2 3" key="1">
    <citation type="journal article" date="2024" name="Nat. Commun.">
        <title>Phylogenomics reveals the evolutionary origins of lichenization in chlorophyte algae.</title>
        <authorList>
            <person name="Puginier C."/>
            <person name="Libourel C."/>
            <person name="Otte J."/>
            <person name="Skaloud P."/>
            <person name="Haon M."/>
            <person name="Grisel S."/>
            <person name="Petersen M."/>
            <person name="Berrin J.G."/>
            <person name="Delaux P.M."/>
            <person name="Dal Grande F."/>
            <person name="Keller J."/>
        </authorList>
    </citation>
    <scope>NUCLEOTIDE SEQUENCE [LARGE SCALE GENOMIC DNA]</scope>
    <source>
        <strain evidence="2 3">SAG 216-7</strain>
    </source>
</reference>
<gene>
    <name evidence="2" type="ORF">WJX75_002139</name>
</gene>
<evidence type="ECO:0000256" key="1">
    <source>
        <dbReference type="SAM" id="MobiDB-lite"/>
    </source>
</evidence>
<feature type="region of interest" description="Disordered" evidence="1">
    <location>
        <begin position="44"/>
        <end position="68"/>
    </location>
</feature>
<evidence type="ECO:0000313" key="2">
    <source>
        <dbReference type="EMBL" id="KAK9903297.1"/>
    </source>
</evidence>
<accession>A0ABR2YDK1</accession>
<comment type="caution">
    <text evidence="2">The sequence shown here is derived from an EMBL/GenBank/DDBJ whole genome shotgun (WGS) entry which is preliminary data.</text>
</comment>
<keyword evidence="3" id="KW-1185">Reference proteome</keyword>
<name>A0ABR2YDK1_9CHLO</name>
<protein>
    <submittedName>
        <fullName evidence="2">Uncharacterized protein</fullName>
    </submittedName>
</protein>